<feature type="region of interest" description="Disordered" evidence="6">
    <location>
        <begin position="95"/>
        <end position="123"/>
    </location>
</feature>
<dbReference type="AlphaFoldDB" id="A0A1F6B3X3"/>
<dbReference type="InterPro" id="IPR002903">
    <property type="entry name" value="RsmH"/>
</dbReference>
<dbReference type="InterPro" id="IPR029063">
    <property type="entry name" value="SAM-dependent_MTases_sf"/>
</dbReference>
<dbReference type="SUPFAM" id="SSF53335">
    <property type="entry name" value="S-adenosyl-L-methionine-dependent methyltransferases"/>
    <property type="match status" value="1"/>
</dbReference>
<dbReference type="GO" id="GO:0070475">
    <property type="term" value="P:rRNA base methylation"/>
    <property type="evidence" value="ECO:0007669"/>
    <property type="project" value="TreeGrafter"/>
</dbReference>
<evidence type="ECO:0000256" key="4">
    <source>
        <dbReference type="ARBA" id="ARBA00022679"/>
    </source>
</evidence>
<dbReference type="Gene3D" id="3.40.50.150">
    <property type="entry name" value="Vaccinia Virus protein VP39"/>
    <property type="match status" value="1"/>
</dbReference>
<comment type="similarity">
    <text evidence="1">Belongs to the methyltransferase superfamily. RsmH family.</text>
</comment>
<dbReference type="PANTHER" id="PTHR11265:SF0">
    <property type="entry name" value="12S RRNA N4-METHYLCYTIDINE METHYLTRANSFERASE"/>
    <property type="match status" value="1"/>
</dbReference>
<dbReference type="SUPFAM" id="SSF81799">
    <property type="entry name" value="Putative methyltransferase TM0872, insert domain"/>
    <property type="match status" value="1"/>
</dbReference>
<evidence type="ECO:0000256" key="1">
    <source>
        <dbReference type="ARBA" id="ARBA00010396"/>
    </source>
</evidence>
<dbReference type="InterPro" id="IPR023397">
    <property type="entry name" value="SAM-dep_MeTrfase_MraW_recog"/>
</dbReference>
<evidence type="ECO:0000256" key="2">
    <source>
        <dbReference type="ARBA" id="ARBA00022552"/>
    </source>
</evidence>
<reference evidence="7 8" key="1">
    <citation type="journal article" date="2016" name="Nat. Commun.">
        <title>Thousands of microbial genomes shed light on interconnected biogeochemical processes in an aquifer system.</title>
        <authorList>
            <person name="Anantharaman K."/>
            <person name="Brown C.T."/>
            <person name="Hug L.A."/>
            <person name="Sharon I."/>
            <person name="Castelle C.J."/>
            <person name="Probst A.J."/>
            <person name="Thomas B.C."/>
            <person name="Singh A."/>
            <person name="Wilkins M.J."/>
            <person name="Karaoz U."/>
            <person name="Brodie E.L."/>
            <person name="Williams K.H."/>
            <person name="Hubbard S.S."/>
            <person name="Banfield J.F."/>
        </authorList>
    </citation>
    <scope>NUCLEOTIDE SEQUENCE [LARGE SCALE GENOMIC DNA]</scope>
</reference>
<keyword evidence="3 7" id="KW-0489">Methyltransferase</keyword>
<dbReference type="GO" id="GO:0005737">
    <property type="term" value="C:cytoplasm"/>
    <property type="evidence" value="ECO:0007669"/>
    <property type="project" value="TreeGrafter"/>
</dbReference>
<dbReference type="PANTHER" id="PTHR11265">
    <property type="entry name" value="S-ADENOSYL-METHYLTRANSFERASE MRAW"/>
    <property type="match status" value="1"/>
</dbReference>
<keyword evidence="2" id="KW-0698">rRNA processing</keyword>
<evidence type="ECO:0000313" key="8">
    <source>
        <dbReference type="Proteomes" id="UP000176450"/>
    </source>
</evidence>
<accession>A0A1F6B3X3</accession>
<dbReference type="EMBL" id="MFJX01000001">
    <property type="protein sequence ID" value="OGG31608.1"/>
    <property type="molecule type" value="Genomic_DNA"/>
</dbReference>
<keyword evidence="5" id="KW-0949">S-adenosyl-L-methionine</keyword>
<gene>
    <name evidence="7" type="ORF">A3A63_00050</name>
</gene>
<organism evidence="7 8">
    <name type="scientific">Candidatus Gottesmanbacteria bacterium RIFCSPLOWO2_01_FULL_46_9</name>
    <dbReference type="NCBI Taxonomy" id="1798394"/>
    <lineage>
        <taxon>Bacteria</taxon>
        <taxon>Candidatus Gottesmaniibacteriota</taxon>
    </lineage>
</organism>
<sequence length="130" mass="14259">AGAIVHALVRARQIKKIQTAGDMVGAVKRAVGNNKETSGVLSRVFQALRIQTNDELSSLREGLEGARHILKPGGRLAVISFHSLEDRTVKQHMNGNGWKRITRRPLTATGSERDANSRSRSAKLRIAEKI</sequence>
<comment type="caution">
    <text evidence="7">The sequence shown here is derived from an EMBL/GenBank/DDBJ whole genome shotgun (WGS) entry which is preliminary data.</text>
</comment>
<dbReference type="GO" id="GO:0071424">
    <property type="term" value="F:rRNA (cytosine-N4-)-methyltransferase activity"/>
    <property type="evidence" value="ECO:0007669"/>
    <property type="project" value="TreeGrafter"/>
</dbReference>
<name>A0A1F6B3X3_9BACT</name>
<evidence type="ECO:0000256" key="6">
    <source>
        <dbReference type="SAM" id="MobiDB-lite"/>
    </source>
</evidence>
<dbReference type="Pfam" id="PF01795">
    <property type="entry name" value="Methyltransf_5"/>
    <property type="match status" value="1"/>
</dbReference>
<protein>
    <submittedName>
        <fullName evidence="7">16S rRNA (Cytosine(1402)-N(4))-methyltransferase</fullName>
    </submittedName>
</protein>
<evidence type="ECO:0000256" key="5">
    <source>
        <dbReference type="ARBA" id="ARBA00022691"/>
    </source>
</evidence>
<feature type="non-terminal residue" evidence="7">
    <location>
        <position position="1"/>
    </location>
</feature>
<proteinExistence type="inferred from homology"/>
<dbReference type="Proteomes" id="UP000176450">
    <property type="component" value="Unassembled WGS sequence"/>
</dbReference>
<evidence type="ECO:0000313" key="7">
    <source>
        <dbReference type="EMBL" id="OGG31608.1"/>
    </source>
</evidence>
<keyword evidence="4 7" id="KW-0808">Transferase</keyword>
<evidence type="ECO:0000256" key="3">
    <source>
        <dbReference type="ARBA" id="ARBA00022603"/>
    </source>
</evidence>
<dbReference type="Gene3D" id="1.10.150.170">
    <property type="entry name" value="Putative methyltransferase TM0872, insert domain"/>
    <property type="match status" value="1"/>
</dbReference>